<dbReference type="EMBL" id="CAJPWZ010003331">
    <property type="protein sequence ID" value="CAG2257648.1"/>
    <property type="molecule type" value="Genomic_DNA"/>
</dbReference>
<dbReference type="Pfam" id="PF05181">
    <property type="entry name" value="XPA_C"/>
    <property type="match status" value="1"/>
</dbReference>
<evidence type="ECO:0000313" key="13">
    <source>
        <dbReference type="Proteomes" id="UP000683360"/>
    </source>
</evidence>
<evidence type="ECO:0000256" key="8">
    <source>
        <dbReference type="ARBA" id="ARBA00023204"/>
    </source>
</evidence>
<dbReference type="PANTHER" id="PTHR10142">
    <property type="entry name" value="DNA REPAIR PROTEIN COMPLEMENTING XP-A CELLS"/>
    <property type="match status" value="1"/>
</dbReference>
<keyword evidence="7" id="KW-0238">DNA-binding</keyword>
<evidence type="ECO:0000256" key="7">
    <source>
        <dbReference type="ARBA" id="ARBA00023125"/>
    </source>
</evidence>
<comment type="subcellular location">
    <subcellularLocation>
        <location evidence="1">Nucleus</location>
    </subcellularLocation>
</comment>
<keyword evidence="3" id="KW-0479">Metal-binding</keyword>
<dbReference type="PANTHER" id="PTHR10142:SF0">
    <property type="entry name" value="DNA REPAIR PROTEIN COMPLEMENTING XP-A CELLS"/>
    <property type="match status" value="1"/>
</dbReference>
<evidence type="ECO:0000256" key="1">
    <source>
        <dbReference type="ARBA" id="ARBA00004123"/>
    </source>
</evidence>
<evidence type="ECO:0000313" key="12">
    <source>
        <dbReference type="EMBL" id="CAG2257648.1"/>
    </source>
</evidence>
<reference evidence="12" key="1">
    <citation type="submission" date="2021-03" db="EMBL/GenBank/DDBJ databases">
        <authorList>
            <person name="Bekaert M."/>
        </authorList>
    </citation>
    <scope>NUCLEOTIDE SEQUENCE</scope>
</reference>
<dbReference type="InterPro" id="IPR000465">
    <property type="entry name" value="XPA/RAD14"/>
</dbReference>
<evidence type="ECO:0000256" key="3">
    <source>
        <dbReference type="ARBA" id="ARBA00022723"/>
    </source>
</evidence>
<sequence>MTEEKSPENKMENEMEEKKLAPSQKAMIERNRQKALLLRQARLMKKPYAKDKNDVGQKVKGPAKVIDTGAGFYLEEDDEEDKLMANIPIKHAPGPIITENKIFCDDCGKEMQESYLKTNYDVDICDVCRENEDKHNLITKTDARTKYLLRDADFDVRDPPLKFISRKNPHHKSWGEMKLFYEPQVRLSRSWEMKSLLRTSGKTYSSSNPHHKSWGEMKLFYEPQVYKRAMEIWETEEKIEEERDKREDNKEKTKRKKFDKKVKELRLAVRGSLARKDRGPHQHEYGEETYDEEEDMYSKKCQTCGHIDTYEKM</sequence>
<organism evidence="12 13">
    <name type="scientific">Mytilus edulis</name>
    <name type="common">Blue mussel</name>
    <dbReference type="NCBI Taxonomy" id="6550"/>
    <lineage>
        <taxon>Eukaryota</taxon>
        <taxon>Metazoa</taxon>
        <taxon>Spiralia</taxon>
        <taxon>Lophotrochozoa</taxon>
        <taxon>Mollusca</taxon>
        <taxon>Bivalvia</taxon>
        <taxon>Autobranchia</taxon>
        <taxon>Pteriomorphia</taxon>
        <taxon>Mytilida</taxon>
        <taxon>Mytiloidea</taxon>
        <taxon>Mytilidae</taxon>
        <taxon>Mytilinae</taxon>
        <taxon>Mytilus</taxon>
    </lineage>
</organism>
<keyword evidence="13" id="KW-1185">Reference proteome</keyword>
<keyword evidence="6" id="KW-0862">Zinc</keyword>
<feature type="compositionally biased region" description="Basic and acidic residues" evidence="10">
    <location>
        <begin position="1"/>
        <end position="20"/>
    </location>
</feature>
<proteinExistence type="inferred from homology"/>
<dbReference type="GO" id="GO:0000110">
    <property type="term" value="C:nucleotide-excision repair factor 1 complex"/>
    <property type="evidence" value="ECO:0007669"/>
    <property type="project" value="TreeGrafter"/>
</dbReference>
<dbReference type="Pfam" id="PF01286">
    <property type="entry name" value="XPA_N"/>
    <property type="match status" value="1"/>
</dbReference>
<keyword evidence="8" id="KW-0234">DNA repair</keyword>
<feature type="region of interest" description="Disordered" evidence="10">
    <location>
        <begin position="270"/>
        <end position="292"/>
    </location>
</feature>
<keyword evidence="4" id="KW-0227">DNA damage</keyword>
<evidence type="ECO:0000256" key="2">
    <source>
        <dbReference type="ARBA" id="ARBA00005548"/>
    </source>
</evidence>
<dbReference type="GO" id="GO:0008270">
    <property type="term" value="F:zinc ion binding"/>
    <property type="evidence" value="ECO:0007669"/>
    <property type="project" value="UniProtKB-KW"/>
</dbReference>
<dbReference type="OrthoDB" id="68328at2759"/>
<dbReference type="SUPFAM" id="SSF57716">
    <property type="entry name" value="Glucocorticoid receptor-like (DNA-binding domain)"/>
    <property type="match status" value="1"/>
</dbReference>
<dbReference type="GO" id="GO:1901255">
    <property type="term" value="P:nucleotide-excision repair involved in interstrand cross-link repair"/>
    <property type="evidence" value="ECO:0007669"/>
    <property type="project" value="TreeGrafter"/>
</dbReference>
<keyword evidence="9" id="KW-0539">Nucleus</keyword>
<dbReference type="GO" id="GO:0003684">
    <property type="term" value="F:damaged DNA binding"/>
    <property type="evidence" value="ECO:0007669"/>
    <property type="project" value="InterPro"/>
</dbReference>
<dbReference type="NCBIfam" id="TIGR00598">
    <property type="entry name" value="rad14"/>
    <property type="match status" value="1"/>
</dbReference>
<accession>A0A8S3VIZ2</accession>
<keyword evidence="5" id="KW-0863">Zinc-finger</keyword>
<dbReference type="InterPro" id="IPR022652">
    <property type="entry name" value="Znf_XPA_CS"/>
</dbReference>
<comment type="caution">
    <text evidence="12">The sequence shown here is derived from an EMBL/GenBank/DDBJ whole genome shotgun (WGS) entry which is preliminary data.</text>
</comment>
<dbReference type="GO" id="GO:0006284">
    <property type="term" value="P:base-excision repair"/>
    <property type="evidence" value="ECO:0007669"/>
    <property type="project" value="TreeGrafter"/>
</dbReference>
<evidence type="ECO:0000256" key="6">
    <source>
        <dbReference type="ARBA" id="ARBA00022833"/>
    </source>
</evidence>
<dbReference type="Gene3D" id="3.90.530.10">
    <property type="entry name" value="XPA C-terminal domain"/>
    <property type="match status" value="2"/>
</dbReference>
<feature type="region of interest" description="Disordered" evidence="10">
    <location>
        <begin position="1"/>
        <end position="26"/>
    </location>
</feature>
<name>A0A8S3VIZ2_MYTED</name>
<dbReference type="GO" id="GO:0070914">
    <property type="term" value="P:UV-damage excision repair"/>
    <property type="evidence" value="ECO:0007669"/>
    <property type="project" value="TreeGrafter"/>
</dbReference>
<feature type="compositionally biased region" description="Basic and acidic residues" evidence="10">
    <location>
        <begin position="274"/>
        <end position="286"/>
    </location>
</feature>
<dbReference type="Proteomes" id="UP000683360">
    <property type="component" value="Unassembled WGS sequence"/>
</dbReference>
<dbReference type="AlphaFoldDB" id="A0A8S3VIZ2"/>
<evidence type="ECO:0000256" key="10">
    <source>
        <dbReference type="SAM" id="MobiDB-lite"/>
    </source>
</evidence>
<protein>
    <submittedName>
        <fullName evidence="12">XPA</fullName>
    </submittedName>
</protein>
<dbReference type="GO" id="GO:0000715">
    <property type="term" value="P:nucleotide-excision repair, DNA damage recognition"/>
    <property type="evidence" value="ECO:0007669"/>
    <property type="project" value="TreeGrafter"/>
</dbReference>
<evidence type="ECO:0000256" key="9">
    <source>
        <dbReference type="ARBA" id="ARBA00023242"/>
    </source>
</evidence>
<gene>
    <name evidence="12" type="ORF">MEDL_69017</name>
</gene>
<dbReference type="InterPro" id="IPR009061">
    <property type="entry name" value="DNA-bd_dom_put_sf"/>
</dbReference>
<dbReference type="InterPro" id="IPR037129">
    <property type="entry name" value="XPA_sf"/>
</dbReference>
<dbReference type="SUPFAM" id="SSF46955">
    <property type="entry name" value="Putative DNA-binding domain"/>
    <property type="match status" value="2"/>
</dbReference>
<evidence type="ECO:0000256" key="4">
    <source>
        <dbReference type="ARBA" id="ARBA00022763"/>
    </source>
</evidence>
<comment type="similarity">
    <text evidence="2">Belongs to the XPA family.</text>
</comment>
<evidence type="ECO:0000256" key="5">
    <source>
        <dbReference type="ARBA" id="ARBA00022771"/>
    </source>
</evidence>
<dbReference type="InterPro" id="IPR022656">
    <property type="entry name" value="XPA_C"/>
</dbReference>
<feature type="domain" description="XPA C-terminal" evidence="11">
    <location>
        <begin position="134"/>
        <end position="185"/>
    </location>
</feature>
<evidence type="ECO:0000259" key="11">
    <source>
        <dbReference type="Pfam" id="PF05181"/>
    </source>
</evidence>